<evidence type="ECO:0000256" key="3">
    <source>
        <dbReference type="ARBA" id="ARBA00023163"/>
    </source>
</evidence>
<dbReference type="SMART" id="SM00344">
    <property type="entry name" value="HTH_ASNC"/>
    <property type="match status" value="1"/>
</dbReference>
<dbReference type="EMBL" id="DMND01000271">
    <property type="protein sequence ID" value="HAN29942.1"/>
    <property type="molecule type" value="Genomic_DNA"/>
</dbReference>
<dbReference type="PANTHER" id="PTHR30154:SF34">
    <property type="entry name" value="TRANSCRIPTIONAL REGULATOR AZLB"/>
    <property type="match status" value="1"/>
</dbReference>
<dbReference type="Proteomes" id="UP000259273">
    <property type="component" value="Unassembled WGS sequence"/>
</dbReference>
<dbReference type="Gene3D" id="1.10.10.10">
    <property type="entry name" value="Winged helix-like DNA-binding domain superfamily/Winged helix DNA-binding domain"/>
    <property type="match status" value="2"/>
</dbReference>
<dbReference type="PANTHER" id="PTHR30154">
    <property type="entry name" value="LEUCINE-RESPONSIVE REGULATORY PROTEIN"/>
    <property type="match status" value="1"/>
</dbReference>
<sequence length="226" mass="24826">MTAVSTYQPDALDIAIMAALEGDIRRPAQTLSDTVGASPITVRRRIERLLEQSVISLAPLVDLHAAGYPNLLLIGINVEHISPFDVAHAIAALPAALTVNVVLGRHDIELVAALPSREGVSTFLTETLPRIAGIARVTPAMALDVWKFRRGYQAHSAEDVPREHRLLDTVDRRIVASLRQNARKSNRAVAAEIGASESAVRSRIKRMQHTRQISFEYLQVHRDGPM</sequence>
<accession>A0A3C1KTA7</accession>
<organism evidence="5 6">
    <name type="scientific">Haliea salexigens</name>
    <dbReference type="NCBI Taxonomy" id="287487"/>
    <lineage>
        <taxon>Bacteria</taxon>
        <taxon>Pseudomonadati</taxon>
        <taxon>Pseudomonadota</taxon>
        <taxon>Gammaproteobacteria</taxon>
        <taxon>Cellvibrionales</taxon>
        <taxon>Halieaceae</taxon>
        <taxon>Haliea</taxon>
    </lineage>
</organism>
<name>A0A3C1KTA7_9GAMM</name>
<feature type="domain" description="HTH asnC-type" evidence="4">
    <location>
        <begin position="167"/>
        <end position="208"/>
    </location>
</feature>
<evidence type="ECO:0000313" key="5">
    <source>
        <dbReference type="EMBL" id="HAN29942.1"/>
    </source>
</evidence>
<dbReference type="InterPro" id="IPR011008">
    <property type="entry name" value="Dimeric_a/b-barrel"/>
</dbReference>
<dbReference type="SUPFAM" id="SSF46785">
    <property type="entry name" value="Winged helix' DNA-binding domain"/>
    <property type="match status" value="2"/>
</dbReference>
<feature type="non-terminal residue" evidence="5">
    <location>
        <position position="226"/>
    </location>
</feature>
<keyword evidence="2" id="KW-0238">DNA-binding</keyword>
<dbReference type="GO" id="GO:0043565">
    <property type="term" value="F:sequence-specific DNA binding"/>
    <property type="evidence" value="ECO:0007669"/>
    <property type="project" value="InterPro"/>
</dbReference>
<keyword evidence="1" id="KW-0805">Transcription regulation</keyword>
<dbReference type="InterPro" id="IPR019888">
    <property type="entry name" value="Tscrpt_reg_AsnC-like"/>
</dbReference>
<dbReference type="InterPro" id="IPR000485">
    <property type="entry name" value="AsnC-type_HTH_dom"/>
</dbReference>
<dbReference type="Gene3D" id="3.30.70.920">
    <property type="match status" value="1"/>
</dbReference>
<evidence type="ECO:0000259" key="4">
    <source>
        <dbReference type="PROSITE" id="PS50956"/>
    </source>
</evidence>
<dbReference type="GO" id="GO:0043200">
    <property type="term" value="P:response to amino acid"/>
    <property type="evidence" value="ECO:0007669"/>
    <property type="project" value="TreeGrafter"/>
</dbReference>
<dbReference type="SUPFAM" id="SSF54909">
    <property type="entry name" value="Dimeric alpha+beta barrel"/>
    <property type="match status" value="1"/>
</dbReference>
<evidence type="ECO:0000256" key="1">
    <source>
        <dbReference type="ARBA" id="ARBA00023015"/>
    </source>
</evidence>
<evidence type="ECO:0000313" key="6">
    <source>
        <dbReference type="Proteomes" id="UP000259273"/>
    </source>
</evidence>
<dbReference type="InterPro" id="IPR036390">
    <property type="entry name" value="WH_DNA-bd_sf"/>
</dbReference>
<dbReference type="AlphaFoldDB" id="A0A3C1KTA7"/>
<comment type="caution">
    <text evidence="5">The sequence shown here is derived from an EMBL/GenBank/DDBJ whole genome shotgun (WGS) entry which is preliminary data.</text>
</comment>
<dbReference type="Pfam" id="PF01037">
    <property type="entry name" value="AsnC_trans_reg"/>
    <property type="match status" value="1"/>
</dbReference>
<dbReference type="GO" id="GO:0005829">
    <property type="term" value="C:cytosol"/>
    <property type="evidence" value="ECO:0007669"/>
    <property type="project" value="TreeGrafter"/>
</dbReference>
<dbReference type="PRINTS" id="PR00033">
    <property type="entry name" value="HTHASNC"/>
</dbReference>
<keyword evidence="3" id="KW-0804">Transcription</keyword>
<dbReference type="STRING" id="1121937.GCA_000423125_03303"/>
<dbReference type="PROSITE" id="PS50956">
    <property type="entry name" value="HTH_ASNC_2"/>
    <property type="match status" value="1"/>
</dbReference>
<dbReference type="Pfam" id="PF13404">
    <property type="entry name" value="HTH_AsnC-type"/>
    <property type="match status" value="2"/>
</dbReference>
<dbReference type="InterPro" id="IPR036388">
    <property type="entry name" value="WH-like_DNA-bd_sf"/>
</dbReference>
<evidence type="ECO:0000256" key="2">
    <source>
        <dbReference type="ARBA" id="ARBA00023125"/>
    </source>
</evidence>
<protein>
    <recommendedName>
        <fullName evidence="4">HTH asnC-type domain-containing protein</fullName>
    </recommendedName>
</protein>
<proteinExistence type="predicted"/>
<gene>
    <name evidence="5" type="ORF">DCP75_19930</name>
</gene>
<reference evidence="5 6" key="1">
    <citation type="journal article" date="2018" name="Nat. Biotechnol.">
        <title>A standardized bacterial taxonomy based on genome phylogeny substantially revises the tree of life.</title>
        <authorList>
            <person name="Parks D.H."/>
            <person name="Chuvochina M."/>
            <person name="Waite D.W."/>
            <person name="Rinke C."/>
            <person name="Skarshewski A."/>
            <person name="Chaumeil P.A."/>
            <person name="Hugenholtz P."/>
        </authorList>
    </citation>
    <scope>NUCLEOTIDE SEQUENCE [LARGE SCALE GENOMIC DNA]</scope>
    <source>
        <strain evidence="5">UBA9158</strain>
    </source>
</reference>
<dbReference type="InterPro" id="IPR019887">
    <property type="entry name" value="Tscrpt_reg_AsnC/Lrp_C"/>
</dbReference>